<dbReference type="RefSeq" id="WP_163303153.1">
    <property type="nucleotide sequence ID" value="NZ_JAAGRQ010000077.1"/>
</dbReference>
<dbReference type="InterPro" id="IPR050469">
    <property type="entry name" value="Diguanylate_Cyclase"/>
</dbReference>
<sequence>MSMSTAPASRRLSRQILMKVLVLGTIIVGSATIICYFLVYNISSEKTFAYLRQYMLERRQQENRAFLDAYAHLEFFRDEFLKLYLSDIEFSDDEFWNMYEVDKDGATRMKKEFFDVGFDPRLGRTWGVTSFIGNNQSVASRDFKRRLLLSYILVNRYGPAWLPTGILHVTYPENALVIFSPDDPWGLQARPDLPMNELGTIKATLQSENPQRTPVWTGLYYDETVGKWTITFEMPVDDQGRHLINPSLDVSLESIMNRLDSGLPEGAYNLILSKNGYLIAHPGDLRNELKLKGQLSLDKIGDPGLTRMHQEITAHAGLSTQDVSIIEDAGGGNYLFVAPLTGPEWWFVMVLPKALIAREAHQTSQIVLFLGFSLFVLYYFAVHLIIRGQVKLPLRRLQNAVSLVARGEYERVIATPQLLPLEQKNEIGQLAGLFLDMCREVNGVHENLQHIVESRTRELETANAKLRDLSLLDGLTGIHNRRAFDRDIPRVFAQAANGLASFSLMLADIDFFKNYNDRYGHTAGDVALRRISDVIAANIRDCDRVYRYGGEELAVIFNDADEKTAIQVSERLIAAVRASGLPHASSQHGGVTISAGLAAYSPRFASVTDMIDAADASLYAAKSSGRNCLRVSNAS</sequence>
<feature type="transmembrane region" description="Helical" evidence="3">
    <location>
        <begin position="366"/>
        <end position="386"/>
    </location>
</feature>
<accession>A0A7K3NQK8</accession>
<dbReference type="Gene3D" id="6.10.340.10">
    <property type="match status" value="1"/>
</dbReference>
<reference evidence="5 6" key="1">
    <citation type="submission" date="2020-02" db="EMBL/GenBank/DDBJ databases">
        <title>Comparative genomics of sulfur disproportionating microorganisms.</title>
        <authorList>
            <person name="Ward L.M."/>
            <person name="Bertran E."/>
            <person name="Johnston D.T."/>
        </authorList>
    </citation>
    <scope>NUCLEOTIDE SEQUENCE [LARGE SCALE GENOMIC DNA]</scope>
    <source>
        <strain evidence="5 6">DSM 3696</strain>
    </source>
</reference>
<dbReference type="GO" id="GO:0005886">
    <property type="term" value="C:plasma membrane"/>
    <property type="evidence" value="ECO:0007669"/>
    <property type="project" value="TreeGrafter"/>
</dbReference>
<keyword evidence="6" id="KW-1185">Reference proteome</keyword>
<comment type="caution">
    <text evidence="5">The sequence shown here is derived from an EMBL/GenBank/DDBJ whole genome shotgun (WGS) entry which is preliminary data.</text>
</comment>
<dbReference type="CDD" id="cd01949">
    <property type="entry name" value="GGDEF"/>
    <property type="match status" value="1"/>
</dbReference>
<proteinExistence type="predicted"/>
<dbReference type="Gene3D" id="3.30.450.20">
    <property type="entry name" value="PAS domain"/>
    <property type="match status" value="2"/>
</dbReference>
<organism evidence="5 6">
    <name type="scientific">Desulfolutivibrio sulfodismutans</name>
    <dbReference type="NCBI Taxonomy" id="63561"/>
    <lineage>
        <taxon>Bacteria</taxon>
        <taxon>Pseudomonadati</taxon>
        <taxon>Thermodesulfobacteriota</taxon>
        <taxon>Desulfovibrionia</taxon>
        <taxon>Desulfovibrionales</taxon>
        <taxon>Desulfovibrionaceae</taxon>
        <taxon>Desulfolutivibrio</taxon>
    </lineage>
</organism>
<dbReference type="AlphaFoldDB" id="A0A7K3NQK8"/>
<dbReference type="Pfam" id="PF00990">
    <property type="entry name" value="GGDEF"/>
    <property type="match status" value="1"/>
</dbReference>
<dbReference type="Proteomes" id="UP000469724">
    <property type="component" value="Unassembled WGS sequence"/>
</dbReference>
<dbReference type="GO" id="GO:1902201">
    <property type="term" value="P:negative regulation of bacterial-type flagellum-dependent cell motility"/>
    <property type="evidence" value="ECO:0007669"/>
    <property type="project" value="TreeGrafter"/>
</dbReference>
<keyword evidence="3" id="KW-1133">Transmembrane helix</keyword>
<dbReference type="PANTHER" id="PTHR45138">
    <property type="entry name" value="REGULATORY COMPONENTS OF SENSORY TRANSDUCTION SYSTEM"/>
    <property type="match status" value="1"/>
</dbReference>
<comment type="catalytic activity">
    <reaction evidence="2">
        <text>2 GTP = 3',3'-c-di-GMP + 2 diphosphate</text>
        <dbReference type="Rhea" id="RHEA:24898"/>
        <dbReference type="ChEBI" id="CHEBI:33019"/>
        <dbReference type="ChEBI" id="CHEBI:37565"/>
        <dbReference type="ChEBI" id="CHEBI:58805"/>
        <dbReference type="EC" id="2.7.7.65"/>
    </reaction>
</comment>
<dbReference type="Gene3D" id="3.30.70.270">
    <property type="match status" value="1"/>
</dbReference>
<evidence type="ECO:0000256" key="2">
    <source>
        <dbReference type="ARBA" id="ARBA00034247"/>
    </source>
</evidence>
<dbReference type="InterPro" id="IPR000160">
    <property type="entry name" value="GGDEF_dom"/>
</dbReference>
<dbReference type="SUPFAM" id="SSF55073">
    <property type="entry name" value="Nucleotide cyclase"/>
    <property type="match status" value="1"/>
</dbReference>
<dbReference type="GO" id="GO:0043709">
    <property type="term" value="P:cell adhesion involved in single-species biofilm formation"/>
    <property type="evidence" value="ECO:0007669"/>
    <property type="project" value="TreeGrafter"/>
</dbReference>
<dbReference type="SMART" id="SM00267">
    <property type="entry name" value="GGDEF"/>
    <property type="match status" value="1"/>
</dbReference>
<dbReference type="GO" id="GO:0052621">
    <property type="term" value="F:diguanylate cyclase activity"/>
    <property type="evidence" value="ECO:0007669"/>
    <property type="project" value="UniProtKB-EC"/>
</dbReference>
<feature type="transmembrane region" description="Helical" evidence="3">
    <location>
        <begin position="20"/>
        <end position="39"/>
    </location>
</feature>
<dbReference type="NCBIfam" id="TIGR00254">
    <property type="entry name" value="GGDEF"/>
    <property type="match status" value="1"/>
</dbReference>
<evidence type="ECO:0000256" key="3">
    <source>
        <dbReference type="SAM" id="Phobius"/>
    </source>
</evidence>
<gene>
    <name evidence="5" type="ORF">G3N56_15160</name>
</gene>
<dbReference type="PROSITE" id="PS50887">
    <property type="entry name" value="GGDEF"/>
    <property type="match status" value="1"/>
</dbReference>
<dbReference type="InterPro" id="IPR029787">
    <property type="entry name" value="Nucleotide_cyclase"/>
</dbReference>
<evidence type="ECO:0000313" key="5">
    <source>
        <dbReference type="EMBL" id="NDY58073.1"/>
    </source>
</evidence>
<feature type="domain" description="GGDEF" evidence="4">
    <location>
        <begin position="500"/>
        <end position="634"/>
    </location>
</feature>
<keyword evidence="3" id="KW-0472">Membrane</keyword>
<keyword evidence="3" id="KW-0812">Transmembrane</keyword>
<evidence type="ECO:0000256" key="1">
    <source>
        <dbReference type="ARBA" id="ARBA00012528"/>
    </source>
</evidence>
<dbReference type="PANTHER" id="PTHR45138:SF9">
    <property type="entry name" value="DIGUANYLATE CYCLASE DGCM-RELATED"/>
    <property type="match status" value="1"/>
</dbReference>
<evidence type="ECO:0000259" key="4">
    <source>
        <dbReference type="PROSITE" id="PS50887"/>
    </source>
</evidence>
<dbReference type="FunFam" id="3.30.70.270:FF:000001">
    <property type="entry name" value="Diguanylate cyclase domain protein"/>
    <property type="match status" value="1"/>
</dbReference>
<evidence type="ECO:0000313" key="6">
    <source>
        <dbReference type="Proteomes" id="UP000469724"/>
    </source>
</evidence>
<dbReference type="EC" id="2.7.7.65" evidence="1"/>
<protein>
    <recommendedName>
        <fullName evidence="1">diguanylate cyclase</fullName>
        <ecNumber evidence="1">2.7.7.65</ecNumber>
    </recommendedName>
</protein>
<dbReference type="CDD" id="cd06225">
    <property type="entry name" value="HAMP"/>
    <property type="match status" value="1"/>
</dbReference>
<name>A0A7K3NQK8_9BACT</name>
<dbReference type="InterPro" id="IPR043128">
    <property type="entry name" value="Rev_trsase/Diguanyl_cyclase"/>
</dbReference>
<dbReference type="EMBL" id="JAAGRQ010000077">
    <property type="protein sequence ID" value="NDY58073.1"/>
    <property type="molecule type" value="Genomic_DNA"/>
</dbReference>